<dbReference type="InterPro" id="IPR004358">
    <property type="entry name" value="Sig_transdc_His_kin-like_C"/>
</dbReference>
<dbReference type="SMART" id="SM00387">
    <property type="entry name" value="HATPase_c"/>
    <property type="match status" value="1"/>
</dbReference>
<evidence type="ECO:0000256" key="12">
    <source>
        <dbReference type="SAM" id="Phobius"/>
    </source>
</evidence>
<dbReference type="SUPFAM" id="SSF55874">
    <property type="entry name" value="ATPase domain of HSP90 chaperone/DNA topoisomerase II/histidine kinase"/>
    <property type="match status" value="1"/>
</dbReference>
<dbReference type="InterPro" id="IPR036890">
    <property type="entry name" value="HATPase_C_sf"/>
</dbReference>
<evidence type="ECO:0000256" key="10">
    <source>
        <dbReference type="ARBA" id="ARBA00023012"/>
    </source>
</evidence>
<keyword evidence="11 12" id="KW-0472">Membrane</keyword>
<dbReference type="GO" id="GO:0004721">
    <property type="term" value="F:phosphoprotein phosphatase activity"/>
    <property type="evidence" value="ECO:0007669"/>
    <property type="project" value="TreeGrafter"/>
</dbReference>
<dbReference type="Gene3D" id="1.10.287.130">
    <property type="match status" value="1"/>
</dbReference>
<dbReference type="CDD" id="cd00082">
    <property type="entry name" value="HisKA"/>
    <property type="match status" value="1"/>
</dbReference>
<keyword evidence="10" id="KW-0902">Two-component regulatory system</keyword>
<protein>
    <recommendedName>
        <fullName evidence="3">histidine kinase</fullName>
        <ecNumber evidence="3">2.7.13.3</ecNumber>
    </recommendedName>
</protein>
<evidence type="ECO:0000256" key="4">
    <source>
        <dbReference type="ARBA" id="ARBA00022475"/>
    </source>
</evidence>
<dbReference type="EMBL" id="QYZD01000045">
    <property type="protein sequence ID" value="RJG17836.1"/>
    <property type="molecule type" value="Genomic_DNA"/>
</dbReference>
<evidence type="ECO:0000313" key="15">
    <source>
        <dbReference type="EMBL" id="RJG17836.1"/>
    </source>
</evidence>
<dbReference type="Pfam" id="PF00672">
    <property type="entry name" value="HAMP"/>
    <property type="match status" value="1"/>
</dbReference>
<dbReference type="InterPro" id="IPR050351">
    <property type="entry name" value="BphY/WalK/GraS-like"/>
</dbReference>
<dbReference type="FunFam" id="3.30.565.10:FF:000006">
    <property type="entry name" value="Sensor histidine kinase WalK"/>
    <property type="match status" value="1"/>
</dbReference>
<feature type="domain" description="HAMP" evidence="14">
    <location>
        <begin position="196"/>
        <end position="248"/>
    </location>
</feature>
<dbReference type="InterPro" id="IPR036097">
    <property type="entry name" value="HisK_dim/P_sf"/>
</dbReference>
<gene>
    <name evidence="15" type="ORF">DQX05_27265</name>
</gene>
<keyword evidence="7" id="KW-0547">Nucleotide-binding</keyword>
<keyword evidence="9" id="KW-0067">ATP-binding</keyword>
<name>A0A3A3G9S8_PANTH</name>
<evidence type="ECO:0000256" key="1">
    <source>
        <dbReference type="ARBA" id="ARBA00000085"/>
    </source>
</evidence>
<dbReference type="RefSeq" id="WP_119796433.1">
    <property type="nucleotide sequence ID" value="NZ_QYZD01000045.1"/>
</dbReference>
<evidence type="ECO:0000256" key="5">
    <source>
        <dbReference type="ARBA" id="ARBA00022553"/>
    </source>
</evidence>
<dbReference type="InterPro" id="IPR003661">
    <property type="entry name" value="HisK_dim/P_dom"/>
</dbReference>
<evidence type="ECO:0000256" key="7">
    <source>
        <dbReference type="ARBA" id="ARBA00022741"/>
    </source>
</evidence>
<dbReference type="Proteomes" id="UP000266177">
    <property type="component" value="Unassembled WGS sequence"/>
</dbReference>
<dbReference type="PANTHER" id="PTHR45453">
    <property type="entry name" value="PHOSPHATE REGULON SENSOR PROTEIN PHOR"/>
    <property type="match status" value="1"/>
</dbReference>
<keyword evidence="5" id="KW-0597">Phosphoprotein</keyword>
<dbReference type="Gene3D" id="6.10.340.10">
    <property type="match status" value="1"/>
</dbReference>
<feature type="transmembrane region" description="Helical" evidence="12">
    <location>
        <begin position="176"/>
        <end position="194"/>
    </location>
</feature>
<dbReference type="FunFam" id="1.10.287.130:FF:000001">
    <property type="entry name" value="Two-component sensor histidine kinase"/>
    <property type="match status" value="1"/>
</dbReference>
<comment type="catalytic activity">
    <reaction evidence="1">
        <text>ATP + protein L-histidine = ADP + protein N-phospho-L-histidine.</text>
        <dbReference type="EC" id="2.7.13.3"/>
    </reaction>
</comment>
<dbReference type="OrthoDB" id="9813151at2"/>
<keyword evidence="6" id="KW-0808">Transferase</keyword>
<feature type="domain" description="Histidine kinase" evidence="13">
    <location>
        <begin position="256"/>
        <end position="473"/>
    </location>
</feature>
<evidence type="ECO:0000259" key="14">
    <source>
        <dbReference type="PROSITE" id="PS50885"/>
    </source>
</evidence>
<evidence type="ECO:0000256" key="11">
    <source>
        <dbReference type="ARBA" id="ARBA00023136"/>
    </source>
</evidence>
<dbReference type="PRINTS" id="PR00344">
    <property type="entry name" value="BCTRLSENSOR"/>
</dbReference>
<evidence type="ECO:0000259" key="13">
    <source>
        <dbReference type="PROSITE" id="PS50109"/>
    </source>
</evidence>
<dbReference type="EC" id="2.7.13.3" evidence="3"/>
<reference evidence="15 16" key="1">
    <citation type="submission" date="2018-09" db="EMBL/GenBank/DDBJ databases">
        <title>Paenibacillus SK2017-BO5.</title>
        <authorList>
            <person name="Piskunova J.V."/>
            <person name="Dubiley S.A."/>
            <person name="Severinov K.V."/>
        </authorList>
    </citation>
    <scope>NUCLEOTIDE SEQUENCE [LARGE SCALE GENOMIC DNA]</scope>
    <source>
        <strain evidence="15 16">BO5</strain>
    </source>
</reference>
<dbReference type="GO" id="GO:0005524">
    <property type="term" value="F:ATP binding"/>
    <property type="evidence" value="ECO:0007669"/>
    <property type="project" value="UniProtKB-KW"/>
</dbReference>
<evidence type="ECO:0000256" key="2">
    <source>
        <dbReference type="ARBA" id="ARBA00004651"/>
    </source>
</evidence>
<evidence type="ECO:0000256" key="3">
    <source>
        <dbReference type="ARBA" id="ARBA00012438"/>
    </source>
</evidence>
<comment type="caution">
    <text evidence="15">The sequence shown here is derived from an EMBL/GenBank/DDBJ whole genome shotgun (WGS) entry which is preliminary data.</text>
</comment>
<dbReference type="Pfam" id="PF00512">
    <property type="entry name" value="HisKA"/>
    <property type="match status" value="1"/>
</dbReference>
<sequence>MRRSGWRHANGLFVKIFVLLLIMLLVSYGLFGFITGFFFKGDLMKRQRLDDRMQLDRIGHFLTEVKQNGWNDEMVMAGLELTVPRHVRSLYIIHQATGNVRYKLEAETGPYRLDEARIQEVLAGIADGRYFGEETFGRGKTVLVGQTLRVDGEGDFVLLTASNLFQRDVRIWNEPLWIGIGIMLSCGALFALMLSTHLSRRVKKLEAASRSIAKGQFQIEIPVHSRDELGRLARALEQMAQDLGSLDRMRKEFVANVSHDMRSPLTSMNGYLEAILDGTIPPERMAKYIRIVQEQNKRLIRLVNDLLDIAKIEAGQFQIAPVTFNMTEKVRQVLARMDPQLSKHEVVFDQADADHDLWVHADPDRIEQVVVNLLQNAIEYSRPDTRITVRISKADAKHAVVGISDQGIGMESEDIGRIWERFYKTDKARTRKNGAGIGLSIVKAILDQHRAPIEVYSIPQQGTTFLFTLPLTELDPEQSKGRQRSE</sequence>
<dbReference type="InterPro" id="IPR003660">
    <property type="entry name" value="HAMP_dom"/>
</dbReference>
<keyword evidence="12" id="KW-0812">Transmembrane</keyword>
<evidence type="ECO:0000256" key="9">
    <source>
        <dbReference type="ARBA" id="ARBA00022840"/>
    </source>
</evidence>
<dbReference type="PROSITE" id="PS50885">
    <property type="entry name" value="HAMP"/>
    <property type="match status" value="1"/>
</dbReference>
<dbReference type="Gene3D" id="3.30.565.10">
    <property type="entry name" value="Histidine kinase-like ATPase, C-terminal domain"/>
    <property type="match status" value="1"/>
</dbReference>
<comment type="subcellular location">
    <subcellularLocation>
        <location evidence="2">Cell membrane</location>
        <topology evidence="2">Multi-pass membrane protein</topology>
    </subcellularLocation>
</comment>
<dbReference type="CDD" id="cd06225">
    <property type="entry name" value="HAMP"/>
    <property type="match status" value="1"/>
</dbReference>
<dbReference type="Pfam" id="PF02518">
    <property type="entry name" value="HATPase_c"/>
    <property type="match status" value="1"/>
</dbReference>
<dbReference type="PROSITE" id="PS50109">
    <property type="entry name" value="HIS_KIN"/>
    <property type="match status" value="1"/>
</dbReference>
<proteinExistence type="predicted"/>
<dbReference type="GO" id="GO:0016036">
    <property type="term" value="P:cellular response to phosphate starvation"/>
    <property type="evidence" value="ECO:0007669"/>
    <property type="project" value="TreeGrafter"/>
</dbReference>
<dbReference type="GO" id="GO:0005886">
    <property type="term" value="C:plasma membrane"/>
    <property type="evidence" value="ECO:0007669"/>
    <property type="project" value="UniProtKB-SubCell"/>
</dbReference>
<dbReference type="GO" id="GO:0000155">
    <property type="term" value="F:phosphorelay sensor kinase activity"/>
    <property type="evidence" value="ECO:0007669"/>
    <property type="project" value="InterPro"/>
</dbReference>
<feature type="transmembrane region" description="Helical" evidence="12">
    <location>
        <begin position="12"/>
        <end position="39"/>
    </location>
</feature>
<evidence type="ECO:0000256" key="8">
    <source>
        <dbReference type="ARBA" id="ARBA00022777"/>
    </source>
</evidence>
<dbReference type="SMART" id="SM00304">
    <property type="entry name" value="HAMP"/>
    <property type="match status" value="1"/>
</dbReference>
<organism evidence="15 16">
    <name type="scientific">Paenibacillus thiaminolyticus</name>
    <name type="common">Bacillus thiaminolyticus</name>
    <dbReference type="NCBI Taxonomy" id="49283"/>
    <lineage>
        <taxon>Bacteria</taxon>
        <taxon>Bacillati</taxon>
        <taxon>Bacillota</taxon>
        <taxon>Bacilli</taxon>
        <taxon>Bacillales</taxon>
        <taxon>Paenibacillaceae</taxon>
        <taxon>Paenibacillus</taxon>
    </lineage>
</organism>
<keyword evidence="12" id="KW-1133">Transmembrane helix</keyword>
<accession>A0A3A3G9S8</accession>
<dbReference type="SUPFAM" id="SSF47384">
    <property type="entry name" value="Homodimeric domain of signal transducing histidine kinase"/>
    <property type="match status" value="1"/>
</dbReference>
<dbReference type="SMART" id="SM00388">
    <property type="entry name" value="HisKA"/>
    <property type="match status" value="1"/>
</dbReference>
<evidence type="ECO:0000256" key="6">
    <source>
        <dbReference type="ARBA" id="ARBA00022679"/>
    </source>
</evidence>
<dbReference type="InterPro" id="IPR005467">
    <property type="entry name" value="His_kinase_dom"/>
</dbReference>
<evidence type="ECO:0000313" key="16">
    <source>
        <dbReference type="Proteomes" id="UP000266177"/>
    </source>
</evidence>
<dbReference type="SUPFAM" id="SSF158472">
    <property type="entry name" value="HAMP domain-like"/>
    <property type="match status" value="1"/>
</dbReference>
<keyword evidence="4" id="KW-1003">Cell membrane</keyword>
<dbReference type="InterPro" id="IPR003594">
    <property type="entry name" value="HATPase_dom"/>
</dbReference>
<dbReference type="PANTHER" id="PTHR45453:SF1">
    <property type="entry name" value="PHOSPHATE REGULON SENSOR PROTEIN PHOR"/>
    <property type="match status" value="1"/>
</dbReference>
<keyword evidence="8 15" id="KW-0418">Kinase</keyword>
<dbReference type="AlphaFoldDB" id="A0A3A3G9S8"/>